<feature type="transmembrane region" description="Helical" evidence="5">
    <location>
        <begin position="336"/>
        <end position="356"/>
    </location>
</feature>
<dbReference type="PATRIC" id="fig|1121353.3.peg.1960"/>
<dbReference type="InterPro" id="IPR039376">
    <property type="entry name" value="Ferritin_CCC1_N"/>
</dbReference>
<evidence type="ECO:0000256" key="1">
    <source>
        <dbReference type="ARBA" id="ARBA00004127"/>
    </source>
</evidence>
<dbReference type="GO" id="GO:0030026">
    <property type="term" value="P:intracellular manganese ion homeostasis"/>
    <property type="evidence" value="ECO:0007669"/>
    <property type="project" value="InterPro"/>
</dbReference>
<dbReference type="Pfam" id="PF01988">
    <property type="entry name" value="VIT1"/>
    <property type="match status" value="1"/>
</dbReference>
<dbReference type="RefSeq" id="WP_015651788.1">
    <property type="nucleotide sequence ID" value="NC_020506.1"/>
</dbReference>
<protein>
    <recommendedName>
        <fullName evidence="8">Rubrerythrin family protein</fullName>
    </recommendedName>
</protein>
<proteinExistence type="predicted"/>
<keyword evidence="2 5" id="KW-0812">Transmembrane</keyword>
<reference evidence="6 7" key="1">
    <citation type="submission" date="2013-02" db="EMBL/GenBank/DDBJ databases">
        <title>The complete genome sequence of Corynebacterium callunae DSM 20147.</title>
        <authorList>
            <person name="Ruckert C."/>
            <person name="Albersmeier A."/>
            <person name="Kalinowski J."/>
        </authorList>
    </citation>
    <scope>NUCLEOTIDE SEQUENCE [LARGE SCALE GENOMIC DNA]</scope>
    <source>
        <strain evidence="6 7">DSM 20147</strain>
    </source>
</reference>
<gene>
    <name evidence="6" type="ORF">H924_09595</name>
</gene>
<feature type="transmembrane region" description="Helical" evidence="5">
    <location>
        <begin position="139"/>
        <end position="162"/>
    </location>
</feature>
<evidence type="ECO:0000256" key="2">
    <source>
        <dbReference type="ARBA" id="ARBA00022692"/>
    </source>
</evidence>
<dbReference type="CDD" id="cd02433">
    <property type="entry name" value="Nodulin-21_like_2"/>
    <property type="match status" value="1"/>
</dbReference>
<evidence type="ECO:0008006" key="8">
    <source>
        <dbReference type="Google" id="ProtNLM"/>
    </source>
</evidence>
<accession>M1UVB2</accession>
<dbReference type="PANTHER" id="PTHR31851">
    <property type="entry name" value="FE(2+)/MN(2+) TRANSPORTER PCL1"/>
    <property type="match status" value="1"/>
</dbReference>
<evidence type="ECO:0000256" key="4">
    <source>
        <dbReference type="ARBA" id="ARBA00023136"/>
    </source>
</evidence>
<dbReference type="AlphaFoldDB" id="M1UVB2"/>
<evidence type="ECO:0000313" key="6">
    <source>
        <dbReference type="EMBL" id="AGG67357.1"/>
    </source>
</evidence>
<dbReference type="InterPro" id="IPR008217">
    <property type="entry name" value="Ccc1_fam"/>
</dbReference>
<evidence type="ECO:0000256" key="5">
    <source>
        <dbReference type="SAM" id="Phobius"/>
    </source>
</evidence>
<dbReference type="eggNOG" id="COG1814">
    <property type="taxonomic scope" value="Bacteria"/>
</dbReference>
<feature type="transmembrane region" description="Helical" evidence="5">
    <location>
        <begin position="273"/>
        <end position="294"/>
    </location>
</feature>
<keyword evidence="3 5" id="KW-1133">Transmembrane helix</keyword>
<dbReference type="CDD" id="cd01044">
    <property type="entry name" value="Ferritin_CCC1_N"/>
    <property type="match status" value="1"/>
</dbReference>
<sequence length="357" mass="38052">MNQDQPTAQQIKRWRGYLANERAEAAAYRGLADRRQGEEREILLALAEAEARHEAYWLNKLGDAALNPPRADLKTRLLGFLARRFGSVFTLALLQSAESRSPYDSDADAAKQMSADERIHAEVVRGLASRGRERMSGNFRAAVFGINDGLVSNVALVMGVMASGVAPQVVIITGVSGLLAGALSMAAGEFISVRSQTELLDASTPDPKAHEVIGELDVEANELELVFRARGLSEAEAREKAAGVFLKFENQQRIKSNTLADPIVHDAGSARSAALFSFCAFALGAFIPILPYLLGMDQLPAAVVSLLLVGISLMATGGITGVLSGKPPAFRALRQLGIGYGAALITYVLGLAFGMVL</sequence>
<dbReference type="OrthoDB" id="9789677at2"/>
<keyword evidence="4 5" id="KW-0472">Membrane</keyword>
<dbReference type="KEGG" id="ccn:H924_09595"/>
<feature type="transmembrane region" description="Helical" evidence="5">
    <location>
        <begin position="300"/>
        <end position="324"/>
    </location>
</feature>
<evidence type="ECO:0000256" key="3">
    <source>
        <dbReference type="ARBA" id="ARBA00022989"/>
    </source>
</evidence>
<dbReference type="STRING" id="1121353.H924_09595"/>
<name>M1UVB2_9CORY</name>
<dbReference type="GO" id="GO:0012505">
    <property type="term" value="C:endomembrane system"/>
    <property type="evidence" value="ECO:0007669"/>
    <property type="project" value="UniProtKB-SubCell"/>
</dbReference>
<feature type="transmembrane region" description="Helical" evidence="5">
    <location>
        <begin position="168"/>
        <end position="187"/>
    </location>
</feature>
<dbReference type="HOGENOM" id="CLU_038957_1_0_11"/>
<comment type="subcellular location">
    <subcellularLocation>
        <location evidence="1">Endomembrane system</location>
        <topology evidence="1">Multi-pass membrane protein</topology>
    </subcellularLocation>
</comment>
<keyword evidence="7" id="KW-1185">Reference proteome</keyword>
<dbReference type="GO" id="GO:0005384">
    <property type="term" value="F:manganese ion transmembrane transporter activity"/>
    <property type="evidence" value="ECO:0007669"/>
    <property type="project" value="InterPro"/>
</dbReference>
<organism evidence="6 7">
    <name type="scientific">Corynebacterium callunae DSM 20147</name>
    <dbReference type="NCBI Taxonomy" id="1121353"/>
    <lineage>
        <taxon>Bacteria</taxon>
        <taxon>Bacillati</taxon>
        <taxon>Actinomycetota</taxon>
        <taxon>Actinomycetes</taxon>
        <taxon>Mycobacteriales</taxon>
        <taxon>Corynebacteriaceae</taxon>
        <taxon>Corynebacterium</taxon>
    </lineage>
</organism>
<dbReference type="Proteomes" id="UP000011760">
    <property type="component" value="Chromosome"/>
</dbReference>
<evidence type="ECO:0000313" key="7">
    <source>
        <dbReference type="Proteomes" id="UP000011760"/>
    </source>
</evidence>
<dbReference type="EMBL" id="CP004354">
    <property type="protein sequence ID" value="AGG67357.1"/>
    <property type="molecule type" value="Genomic_DNA"/>
</dbReference>